<dbReference type="Pfam" id="PF02769">
    <property type="entry name" value="AIRS_C"/>
    <property type="match status" value="1"/>
</dbReference>
<dbReference type="Pfam" id="PF00586">
    <property type="entry name" value="AIRS"/>
    <property type="match status" value="1"/>
</dbReference>
<dbReference type="SUPFAM" id="SSF56042">
    <property type="entry name" value="PurM C-terminal domain-like"/>
    <property type="match status" value="1"/>
</dbReference>
<proteinExistence type="inferred from homology"/>
<organism evidence="4">
    <name type="scientific">Desulfatirhabdium butyrativorans</name>
    <dbReference type="NCBI Taxonomy" id="340467"/>
    <lineage>
        <taxon>Bacteria</taxon>
        <taxon>Pseudomonadati</taxon>
        <taxon>Thermodesulfobacteriota</taxon>
        <taxon>Desulfobacteria</taxon>
        <taxon>Desulfobacterales</taxon>
        <taxon>Desulfatirhabdiaceae</taxon>
        <taxon>Desulfatirhabdium</taxon>
    </lineage>
</organism>
<feature type="domain" description="PurM-like N-terminal" evidence="2">
    <location>
        <begin position="42"/>
        <end position="152"/>
    </location>
</feature>
<comment type="similarity">
    <text evidence="1">Belongs to the HypE family.</text>
</comment>
<comment type="caution">
    <text evidence="4">The sequence shown here is derived from an EMBL/GenBank/DDBJ whole genome shotgun (WGS) entry which is preliminary data.</text>
</comment>
<dbReference type="CDD" id="cd02197">
    <property type="entry name" value="HypE"/>
    <property type="match status" value="1"/>
</dbReference>
<dbReference type="AlphaFoldDB" id="A0A7C4MME8"/>
<dbReference type="SUPFAM" id="SSF55326">
    <property type="entry name" value="PurM N-terminal domain-like"/>
    <property type="match status" value="1"/>
</dbReference>
<dbReference type="GO" id="GO:0051604">
    <property type="term" value="P:protein maturation"/>
    <property type="evidence" value="ECO:0007669"/>
    <property type="project" value="TreeGrafter"/>
</dbReference>
<protein>
    <submittedName>
        <fullName evidence="4">Hydrogenase expression/formation protein HypE</fullName>
    </submittedName>
</protein>
<dbReference type="Gene3D" id="3.90.650.10">
    <property type="entry name" value="PurM-like C-terminal domain"/>
    <property type="match status" value="1"/>
</dbReference>
<sequence length="339" mass="35724">MSFIPSDTIGLDHGSGGRISHELTARLILPVFRNPVLEILHDGATLAVGNERIAFTTDTYVVDPIVFPGGSIGDLAVNGTVNDLAMCGAVPKWLSVGLILEEGFPMADLERILADMARAASTAGVTIVTGDTKVVPKGAADRIFINTAGIGSIPEHVHIAPDRARPGDRVLLSGTIADHGVCVLANRQGMGFDVPIESDTAALNGLVQTMLDIDPDIHVLRDPTRGGLGTTLNEIAAQAAVGIRIEEEAVPIQPAVVGMCELLGYDPLYLANEGKLVAIVSAASAERVLETMRNHPLGRQAACIGEVVEDHPGRVVLKTRIGGRRIVDMLSGEQLPRIC</sequence>
<evidence type="ECO:0000259" key="3">
    <source>
        <dbReference type="Pfam" id="PF02769"/>
    </source>
</evidence>
<evidence type="ECO:0000256" key="1">
    <source>
        <dbReference type="ARBA" id="ARBA00006243"/>
    </source>
</evidence>
<dbReference type="InterPro" id="IPR011854">
    <property type="entry name" value="HypE"/>
</dbReference>
<dbReference type="InterPro" id="IPR010918">
    <property type="entry name" value="PurM-like_C_dom"/>
</dbReference>
<dbReference type="EMBL" id="DSUH01000199">
    <property type="protein sequence ID" value="HGU32882.1"/>
    <property type="molecule type" value="Genomic_DNA"/>
</dbReference>
<feature type="domain" description="PurM-like C-terminal" evidence="3">
    <location>
        <begin position="165"/>
        <end position="317"/>
    </location>
</feature>
<name>A0A7C4MME8_9BACT</name>
<evidence type="ECO:0000313" key="4">
    <source>
        <dbReference type="EMBL" id="HGU32882.1"/>
    </source>
</evidence>
<gene>
    <name evidence="4" type="primary">hypE</name>
    <name evidence="4" type="ORF">ENS29_08500</name>
</gene>
<dbReference type="PANTHER" id="PTHR30303">
    <property type="entry name" value="HYDROGENASE ISOENZYMES FORMATION PROTEIN HYPE"/>
    <property type="match status" value="1"/>
</dbReference>
<dbReference type="InterPro" id="IPR016188">
    <property type="entry name" value="PurM-like_N"/>
</dbReference>
<dbReference type="InterPro" id="IPR036676">
    <property type="entry name" value="PurM-like_C_sf"/>
</dbReference>
<accession>A0A7C4MME8</accession>
<dbReference type="NCBIfam" id="TIGR02124">
    <property type="entry name" value="hypE"/>
    <property type="match status" value="1"/>
</dbReference>
<reference evidence="4" key="1">
    <citation type="journal article" date="2020" name="mSystems">
        <title>Genome- and Community-Level Interaction Insights into Carbon Utilization and Element Cycling Functions of Hydrothermarchaeota in Hydrothermal Sediment.</title>
        <authorList>
            <person name="Zhou Z."/>
            <person name="Liu Y."/>
            <person name="Xu W."/>
            <person name="Pan J."/>
            <person name="Luo Z.H."/>
            <person name="Li M."/>
        </authorList>
    </citation>
    <scope>NUCLEOTIDE SEQUENCE [LARGE SCALE GENOMIC DNA]</scope>
    <source>
        <strain evidence="4">SpSt-477</strain>
    </source>
</reference>
<dbReference type="InterPro" id="IPR036921">
    <property type="entry name" value="PurM-like_N_sf"/>
</dbReference>
<dbReference type="Gene3D" id="3.30.1330.10">
    <property type="entry name" value="PurM-like, N-terminal domain"/>
    <property type="match status" value="1"/>
</dbReference>
<dbReference type="PIRSF" id="PIRSF005644">
    <property type="entry name" value="Hdrgns_mtr_HypE"/>
    <property type="match status" value="1"/>
</dbReference>
<dbReference type="PANTHER" id="PTHR30303:SF0">
    <property type="entry name" value="CARBAMOYL DEHYDRATASE HYPE"/>
    <property type="match status" value="1"/>
</dbReference>
<evidence type="ECO:0000259" key="2">
    <source>
        <dbReference type="Pfam" id="PF00586"/>
    </source>
</evidence>